<evidence type="ECO:0000256" key="6">
    <source>
        <dbReference type="ARBA" id="ARBA00022723"/>
    </source>
</evidence>
<proteinExistence type="inferred from homology"/>
<evidence type="ECO:0000256" key="3">
    <source>
        <dbReference type="ARBA" id="ARBA00012239"/>
    </source>
</evidence>
<evidence type="ECO:0000256" key="10">
    <source>
        <dbReference type="ARBA" id="ARBA00050776"/>
    </source>
</evidence>
<dbReference type="GO" id="GO:0046872">
    <property type="term" value="F:metal ion binding"/>
    <property type="evidence" value="ECO:0007669"/>
    <property type="project" value="UniProtKB-KW"/>
</dbReference>
<evidence type="ECO:0000256" key="5">
    <source>
        <dbReference type="ARBA" id="ARBA00022714"/>
    </source>
</evidence>
<evidence type="ECO:0000313" key="13">
    <source>
        <dbReference type="EMBL" id="SKB62670.1"/>
    </source>
</evidence>
<dbReference type="RefSeq" id="WP_079717020.1">
    <property type="nucleotide sequence ID" value="NZ_FUYS01000005.1"/>
</dbReference>
<dbReference type="PIRSF" id="PIRSF005572">
    <property type="entry name" value="NifS"/>
    <property type="match status" value="1"/>
</dbReference>
<dbReference type="Pfam" id="PF00266">
    <property type="entry name" value="Aminotran_5"/>
    <property type="match status" value="1"/>
</dbReference>
<comment type="catalytic activity">
    <reaction evidence="10">
        <text>(sulfur carrier)-H + L-cysteine = (sulfur carrier)-SH + L-alanine</text>
        <dbReference type="Rhea" id="RHEA:43892"/>
        <dbReference type="Rhea" id="RHEA-COMP:14737"/>
        <dbReference type="Rhea" id="RHEA-COMP:14739"/>
        <dbReference type="ChEBI" id="CHEBI:29917"/>
        <dbReference type="ChEBI" id="CHEBI:35235"/>
        <dbReference type="ChEBI" id="CHEBI:57972"/>
        <dbReference type="ChEBI" id="CHEBI:64428"/>
        <dbReference type="EC" id="2.8.1.7"/>
    </reaction>
</comment>
<keyword evidence="5" id="KW-0001">2Fe-2S</keyword>
<dbReference type="GO" id="GO:0031071">
    <property type="term" value="F:cysteine desulfurase activity"/>
    <property type="evidence" value="ECO:0007669"/>
    <property type="project" value="UniProtKB-EC"/>
</dbReference>
<dbReference type="EC" id="2.8.1.7" evidence="3"/>
<dbReference type="Gene3D" id="3.90.1150.10">
    <property type="entry name" value="Aspartate Aminotransferase, domain 1"/>
    <property type="match status" value="1"/>
</dbReference>
<evidence type="ECO:0000256" key="1">
    <source>
        <dbReference type="ARBA" id="ARBA00001933"/>
    </source>
</evidence>
<name>A0A1T5CU06_9SPHI</name>
<dbReference type="AlphaFoldDB" id="A0A1T5CU06"/>
<dbReference type="Proteomes" id="UP000190541">
    <property type="component" value="Unassembled WGS sequence"/>
</dbReference>
<dbReference type="InterPro" id="IPR016454">
    <property type="entry name" value="Cysteine_dSase"/>
</dbReference>
<evidence type="ECO:0000256" key="9">
    <source>
        <dbReference type="ARBA" id="ARBA00023014"/>
    </source>
</evidence>
<evidence type="ECO:0000313" key="14">
    <source>
        <dbReference type="Proteomes" id="UP000190541"/>
    </source>
</evidence>
<dbReference type="InterPro" id="IPR020578">
    <property type="entry name" value="Aminotrans_V_PyrdxlP_BS"/>
</dbReference>
<dbReference type="OrthoDB" id="9804366at2"/>
<keyword evidence="4" id="KW-0808">Transferase</keyword>
<dbReference type="InterPro" id="IPR015422">
    <property type="entry name" value="PyrdxlP-dep_Trfase_small"/>
</dbReference>
<dbReference type="FunFam" id="3.40.640.10:FF:000003">
    <property type="entry name" value="Cysteine desulfurase IscS"/>
    <property type="match status" value="1"/>
</dbReference>
<evidence type="ECO:0000256" key="11">
    <source>
        <dbReference type="RuleBase" id="RU004504"/>
    </source>
</evidence>
<dbReference type="STRING" id="623280.SAMN05660226_02325"/>
<dbReference type="Gene3D" id="3.40.640.10">
    <property type="entry name" value="Type I PLP-dependent aspartate aminotransferase-like (Major domain)"/>
    <property type="match status" value="1"/>
</dbReference>
<protein>
    <recommendedName>
        <fullName evidence="3">cysteine desulfurase</fullName>
        <ecNumber evidence="3">2.8.1.7</ecNumber>
    </recommendedName>
</protein>
<evidence type="ECO:0000256" key="2">
    <source>
        <dbReference type="ARBA" id="ARBA00006490"/>
    </source>
</evidence>
<accession>A0A1T5CU06</accession>
<feature type="domain" description="Aminotransferase class V" evidence="12">
    <location>
        <begin position="5"/>
        <end position="366"/>
    </location>
</feature>
<comment type="similarity">
    <text evidence="2">Belongs to the class-V pyridoxal-phosphate-dependent aminotransferase family. NifS/IscS subfamily.</text>
</comment>
<gene>
    <name evidence="13" type="ORF">SAMN05660226_02325</name>
</gene>
<evidence type="ECO:0000256" key="4">
    <source>
        <dbReference type="ARBA" id="ARBA00022679"/>
    </source>
</evidence>
<keyword evidence="7" id="KW-0663">Pyridoxal phosphate</keyword>
<keyword evidence="6" id="KW-0479">Metal-binding</keyword>
<dbReference type="PROSITE" id="PS00595">
    <property type="entry name" value="AA_TRANSFER_CLASS_5"/>
    <property type="match status" value="1"/>
</dbReference>
<organism evidence="13 14">
    <name type="scientific">Parapedobacter luteus</name>
    <dbReference type="NCBI Taxonomy" id="623280"/>
    <lineage>
        <taxon>Bacteria</taxon>
        <taxon>Pseudomonadati</taxon>
        <taxon>Bacteroidota</taxon>
        <taxon>Sphingobacteriia</taxon>
        <taxon>Sphingobacteriales</taxon>
        <taxon>Sphingobacteriaceae</taxon>
        <taxon>Parapedobacter</taxon>
    </lineage>
</organism>
<keyword evidence="8" id="KW-0408">Iron</keyword>
<dbReference type="InterPro" id="IPR015424">
    <property type="entry name" value="PyrdxlP-dep_Trfase"/>
</dbReference>
<evidence type="ECO:0000256" key="8">
    <source>
        <dbReference type="ARBA" id="ARBA00023004"/>
    </source>
</evidence>
<dbReference type="EMBL" id="FUYS01000005">
    <property type="protein sequence ID" value="SKB62670.1"/>
    <property type="molecule type" value="Genomic_DNA"/>
</dbReference>
<dbReference type="PANTHER" id="PTHR11601">
    <property type="entry name" value="CYSTEINE DESULFURYLASE FAMILY MEMBER"/>
    <property type="match status" value="1"/>
</dbReference>
<evidence type="ECO:0000259" key="12">
    <source>
        <dbReference type="Pfam" id="PF00266"/>
    </source>
</evidence>
<dbReference type="SUPFAM" id="SSF53383">
    <property type="entry name" value="PLP-dependent transferases"/>
    <property type="match status" value="1"/>
</dbReference>
<sequence length="386" mass="42153">MDAFVYLDNNSTTRVDPRVFDIIKPYFTNLYGNAASNHTFGVEVNQGVKEARATLANGIGAENNELIFTSGATEAINLALRGTMKLSGKKGKHLITVTNEHPAVLDTCRYLETEGYEVTYLPVSADGLVDLEVLKIAIRQDTVLVSVMLVNNETGVIQPIKEIAEIAHQYGAFFMTDATQAFGKMHINVDEIGIDLMAFSAHKFYGPKGVGGLFVRNRRPHKVKLEALIHGGGHEKGYRSGTLNVPGIVGMGKAAEIAWQEMDSDRARIGALRDKLESQLLAIEGSFLNGNPDHRLYNTISIGFKGADANAVMIGLKDVIVSNGSACSSTKIEPSHVLIAMGRSEQEAYSTLRISLGRFTTDEDVHIAAERIKEEVEKLRKSMPVF</sequence>
<keyword evidence="14" id="KW-1185">Reference proteome</keyword>
<dbReference type="GO" id="GO:0051537">
    <property type="term" value="F:2 iron, 2 sulfur cluster binding"/>
    <property type="evidence" value="ECO:0007669"/>
    <property type="project" value="UniProtKB-KW"/>
</dbReference>
<comment type="cofactor">
    <cofactor evidence="1 11">
        <name>pyridoxal 5'-phosphate</name>
        <dbReference type="ChEBI" id="CHEBI:597326"/>
    </cofactor>
</comment>
<keyword evidence="9" id="KW-0411">Iron-sulfur</keyword>
<dbReference type="PANTHER" id="PTHR11601:SF34">
    <property type="entry name" value="CYSTEINE DESULFURASE"/>
    <property type="match status" value="1"/>
</dbReference>
<dbReference type="InterPro" id="IPR015421">
    <property type="entry name" value="PyrdxlP-dep_Trfase_major"/>
</dbReference>
<reference evidence="13 14" key="1">
    <citation type="submission" date="2017-02" db="EMBL/GenBank/DDBJ databases">
        <authorList>
            <person name="Peterson S.W."/>
        </authorList>
    </citation>
    <scope>NUCLEOTIDE SEQUENCE [LARGE SCALE GENOMIC DNA]</scope>
    <source>
        <strain evidence="13 14">DSM 22899</strain>
    </source>
</reference>
<dbReference type="InterPro" id="IPR000192">
    <property type="entry name" value="Aminotrans_V_dom"/>
</dbReference>
<evidence type="ECO:0000256" key="7">
    <source>
        <dbReference type="ARBA" id="ARBA00022898"/>
    </source>
</evidence>